<dbReference type="InterPro" id="IPR050950">
    <property type="entry name" value="HTH-type_LysR_regulators"/>
</dbReference>
<dbReference type="RefSeq" id="WP_047848690.1">
    <property type="nucleotide sequence ID" value="NZ_AEJF01000131.1"/>
</dbReference>
<accession>A0A0J1FWI3</accession>
<dbReference type="PANTHER" id="PTHR30419:SF8">
    <property type="entry name" value="NITROGEN ASSIMILATION TRANSCRIPTIONAL ACTIVATOR-RELATED"/>
    <property type="match status" value="1"/>
</dbReference>
<keyword evidence="2" id="KW-0805">Transcription regulation</keyword>
<dbReference type="GO" id="GO:0003677">
    <property type="term" value="F:DNA binding"/>
    <property type="evidence" value="ECO:0007669"/>
    <property type="project" value="UniProtKB-KW"/>
</dbReference>
<sequence>MQLRTLRYFQELAHSSSLRKASERLHVAPSAISRQIEQLEHYFGVALLERGPRGISLTIEGEFLAERVEFMLREFDQVRTLIADRHKLEVGSVSVYASEGVVSGLLAPVLAEFARHYPKIRFNIVIASAQRTLEALCSGEADIGLGFYLPKRADVEVHAHCELWHRVLVSPHHAFSQRESVTLADLVDQPLAIPDSAFGVRQALDRVAKASGITLNPSFTTCSLETQKALARQGAALLILPQFALDETGCEDGLHAVTITDPDLRQIRVELCVYRYRPTSIAVRKCLDMLQTAMARYASAVHPEAEAAPSP</sequence>
<dbReference type="Proteomes" id="UP000035963">
    <property type="component" value="Unassembled WGS sequence"/>
</dbReference>
<comment type="caution">
    <text evidence="6">The sequence shown here is derived from an EMBL/GenBank/DDBJ whole genome shotgun (WGS) entry which is preliminary data.</text>
</comment>
<dbReference type="GO" id="GO:0005829">
    <property type="term" value="C:cytosol"/>
    <property type="evidence" value="ECO:0007669"/>
    <property type="project" value="TreeGrafter"/>
</dbReference>
<organism evidence="6 7">
    <name type="scientific">Caballeronia mineralivorans PML1(12)</name>
    <dbReference type="NCBI Taxonomy" id="908627"/>
    <lineage>
        <taxon>Bacteria</taxon>
        <taxon>Pseudomonadati</taxon>
        <taxon>Pseudomonadota</taxon>
        <taxon>Betaproteobacteria</taxon>
        <taxon>Burkholderiales</taxon>
        <taxon>Burkholderiaceae</taxon>
        <taxon>Caballeronia</taxon>
    </lineage>
</organism>
<dbReference type="InterPro" id="IPR036388">
    <property type="entry name" value="WH-like_DNA-bd_sf"/>
</dbReference>
<comment type="similarity">
    <text evidence="1">Belongs to the LysR transcriptional regulatory family.</text>
</comment>
<gene>
    <name evidence="6" type="ORF">EOS_21390</name>
</gene>
<evidence type="ECO:0000256" key="2">
    <source>
        <dbReference type="ARBA" id="ARBA00023015"/>
    </source>
</evidence>
<evidence type="ECO:0000313" key="6">
    <source>
        <dbReference type="EMBL" id="KLU24258.1"/>
    </source>
</evidence>
<keyword evidence="3" id="KW-0238">DNA-binding</keyword>
<dbReference type="PANTHER" id="PTHR30419">
    <property type="entry name" value="HTH-TYPE TRANSCRIPTIONAL REGULATOR YBHD"/>
    <property type="match status" value="1"/>
</dbReference>
<protein>
    <submittedName>
        <fullName evidence="6">LysR family transcriptional regulator</fullName>
    </submittedName>
</protein>
<dbReference type="Pfam" id="PF03466">
    <property type="entry name" value="LysR_substrate"/>
    <property type="match status" value="1"/>
</dbReference>
<evidence type="ECO:0000313" key="7">
    <source>
        <dbReference type="Proteomes" id="UP000035963"/>
    </source>
</evidence>
<evidence type="ECO:0000256" key="3">
    <source>
        <dbReference type="ARBA" id="ARBA00023125"/>
    </source>
</evidence>
<dbReference type="InterPro" id="IPR000847">
    <property type="entry name" value="LysR_HTH_N"/>
</dbReference>
<dbReference type="InterPro" id="IPR005119">
    <property type="entry name" value="LysR_subst-bd"/>
</dbReference>
<dbReference type="Gene3D" id="3.40.190.290">
    <property type="match status" value="1"/>
</dbReference>
<feature type="domain" description="HTH lysR-type" evidence="5">
    <location>
        <begin position="1"/>
        <end position="58"/>
    </location>
</feature>
<proteinExistence type="inferred from homology"/>
<dbReference type="OrthoDB" id="8839922at2"/>
<dbReference type="PROSITE" id="PS50931">
    <property type="entry name" value="HTH_LYSR"/>
    <property type="match status" value="1"/>
</dbReference>
<dbReference type="PRINTS" id="PR00039">
    <property type="entry name" value="HTHLYSR"/>
</dbReference>
<keyword evidence="4" id="KW-0804">Transcription</keyword>
<evidence type="ECO:0000256" key="1">
    <source>
        <dbReference type="ARBA" id="ARBA00009437"/>
    </source>
</evidence>
<dbReference type="SUPFAM" id="SSF53850">
    <property type="entry name" value="Periplasmic binding protein-like II"/>
    <property type="match status" value="1"/>
</dbReference>
<name>A0A0J1FWI3_9BURK</name>
<keyword evidence="7" id="KW-1185">Reference proteome</keyword>
<dbReference type="FunFam" id="1.10.10.10:FF:000001">
    <property type="entry name" value="LysR family transcriptional regulator"/>
    <property type="match status" value="1"/>
</dbReference>
<dbReference type="PATRIC" id="fig|908627.4.peg.4783"/>
<dbReference type="Pfam" id="PF00126">
    <property type="entry name" value="HTH_1"/>
    <property type="match status" value="1"/>
</dbReference>
<evidence type="ECO:0000259" key="5">
    <source>
        <dbReference type="PROSITE" id="PS50931"/>
    </source>
</evidence>
<dbReference type="GO" id="GO:0003700">
    <property type="term" value="F:DNA-binding transcription factor activity"/>
    <property type="evidence" value="ECO:0007669"/>
    <property type="project" value="InterPro"/>
</dbReference>
<dbReference type="Gene3D" id="1.10.10.10">
    <property type="entry name" value="Winged helix-like DNA-binding domain superfamily/Winged helix DNA-binding domain"/>
    <property type="match status" value="1"/>
</dbReference>
<dbReference type="SUPFAM" id="SSF46785">
    <property type="entry name" value="Winged helix' DNA-binding domain"/>
    <property type="match status" value="1"/>
</dbReference>
<evidence type="ECO:0000256" key="4">
    <source>
        <dbReference type="ARBA" id="ARBA00023163"/>
    </source>
</evidence>
<reference evidence="6 7" key="1">
    <citation type="journal article" date="2015" name="Genome Announc.">
        <title>Draft Genome Sequence of Burkholderia sp. Strain PML1(12), an Ectomycorrhizosphere-Inhabiting Bacterium with Effective Mineral-Weathering Ability.</title>
        <authorList>
            <person name="Uroz S."/>
            <person name="Oger P."/>
        </authorList>
    </citation>
    <scope>NUCLEOTIDE SEQUENCE [LARGE SCALE GENOMIC DNA]</scope>
    <source>
        <strain evidence="7">PML1(12)</strain>
    </source>
</reference>
<dbReference type="InterPro" id="IPR036390">
    <property type="entry name" value="WH_DNA-bd_sf"/>
</dbReference>
<dbReference type="EMBL" id="AEJF01000131">
    <property type="protein sequence ID" value="KLU24258.1"/>
    <property type="molecule type" value="Genomic_DNA"/>
</dbReference>
<dbReference type="AlphaFoldDB" id="A0A0J1FWI3"/>